<keyword evidence="4" id="KW-1134">Transmembrane beta strand</keyword>
<keyword evidence="5" id="KW-0812">Transmembrane</keyword>
<protein>
    <submittedName>
        <fullName evidence="9">Outer membrane efflux protein</fullName>
    </submittedName>
</protein>
<feature type="signal peptide" evidence="8">
    <location>
        <begin position="1"/>
        <end position="29"/>
    </location>
</feature>
<dbReference type="InterPro" id="IPR051906">
    <property type="entry name" value="TolC-like"/>
</dbReference>
<dbReference type="InterPro" id="IPR003423">
    <property type="entry name" value="OMP_efflux"/>
</dbReference>
<evidence type="ECO:0000313" key="10">
    <source>
        <dbReference type="Proteomes" id="UP000005475"/>
    </source>
</evidence>
<dbReference type="EMBL" id="AAXF02000048">
    <property type="protein sequence ID" value="EDO12077.1"/>
    <property type="molecule type" value="Genomic_DNA"/>
</dbReference>
<evidence type="ECO:0000256" key="4">
    <source>
        <dbReference type="ARBA" id="ARBA00022452"/>
    </source>
</evidence>
<dbReference type="GO" id="GO:0015288">
    <property type="term" value="F:porin activity"/>
    <property type="evidence" value="ECO:0007669"/>
    <property type="project" value="TreeGrafter"/>
</dbReference>
<name>A0AAN3A9B8_BACO1</name>
<evidence type="ECO:0000256" key="6">
    <source>
        <dbReference type="ARBA" id="ARBA00023136"/>
    </source>
</evidence>
<dbReference type="AlphaFoldDB" id="A0AAN3A9B8"/>
<sequence>MINNKYNQRMNLKLIFISLGLLLTELLTAQDQTTELSLKQVIEIARMESPDAQTARHSFRSAYWNYKYYRANYLPSLSLTSDPNLNRAINKITMGDGSVKFVEQNLLNTDLTLNLSQNLSWTGGSFFLETSAQRMDLFSEHKYSWQTSPIMIGYRQSLFGYNSLKWDRRIEPVRYQEAKKSYVETLELVSANAINKFFALATAQSDYDIASFNYANADTLYRYAQGRYNIGTITENEMLQLELNRLTEETNRMNALIEMDNCMQELRSYLGIHEDRELRVLVSPQIPDFSVNLNEALALAYENSPDIQTMERRKLESESAVAKARANAGLKADIYLRFGLTQTADKLPDAYRNLLDQQYVSIGISLPILDWGRGKGQVRVARSNRDLVYTQVEQSRTDFELNVRKLVKQFNLQTQRVRIAARTDETAQRRSEVARKLYLLGKSTILDLNASISEKDSARRNYISALYNYWSLYYTLRSMTLYDFERNTILTEDYHLLIE</sequence>
<evidence type="ECO:0000313" key="9">
    <source>
        <dbReference type="EMBL" id="EDO12077.1"/>
    </source>
</evidence>
<dbReference type="GO" id="GO:1990281">
    <property type="term" value="C:efflux pump complex"/>
    <property type="evidence" value="ECO:0007669"/>
    <property type="project" value="TreeGrafter"/>
</dbReference>
<keyword evidence="3" id="KW-0813">Transport</keyword>
<accession>A0AAN3A9B8</accession>
<organism evidence="9 10">
    <name type="scientific">Bacteroides ovatus (strain ATCC 8483 / DSM 1896 / JCM 5824 / BCRC 10623 / CCUG 4943 / NCTC 11153)</name>
    <dbReference type="NCBI Taxonomy" id="411476"/>
    <lineage>
        <taxon>Bacteria</taxon>
        <taxon>Pseudomonadati</taxon>
        <taxon>Bacteroidota</taxon>
        <taxon>Bacteroidia</taxon>
        <taxon>Bacteroidales</taxon>
        <taxon>Bacteroidaceae</taxon>
        <taxon>Bacteroides</taxon>
    </lineage>
</organism>
<evidence type="ECO:0000256" key="2">
    <source>
        <dbReference type="ARBA" id="ARBA00007613"/>
    </source>
</evidence>
<dbReference type="GO" id="GO:0015562">
    <property type="term" value="F:efflux transmembrane transporter activity"/>
    <property type="evidence" value="ECO:0007669"/>
    <property type="project" value="InterPro"/>
</dbReference>
<dbReference type="Pfam" id="PF02321">
    <property type="entry name" value="OEP"/>
    <property type="match status" value="1"/>
</dbReference>
<evidence type="ECO:0000256" key="1">
    <source>
        <dbReference type="ARBA" id="ARBA00004442"/>
    </source>
</evidence>
<reference evidence="9 10" key="1">
    <citation type="submission" date="2007-03" db="EMBL/GenBank/DDBJ databases">
        <authorList>
            <person name="Fulton L."/>
            <person name="Clifton S."/>
            <person name="Fulton B."/>
            <person name="Xu J."/>
            <person name="Minx P."/>
            <person name="Pepin K.H."/>
            <person name="Johnson M."/>
            <person name="Thiruvilangam P."/>
            <person name="Bhonagiri V."/>
            <person name="Nash W.E."/>
            <person name="Mardis E.R."/>
            <person name="Wilson R.K."/>
        </authorList>
    </citation>
    <scope>NUCLEOTIDE SEQUENCE [LARGE SCALE GENOMIC DNA]</scope>
    <source>
        <strain evidence="10">ATCC 8483 / DSM 1896 / JCM 5824 / BCRC 10623 / CCUG 4943 / NCTC 11153</strain>
    </source>
</reference>
<dbReference type="PANTHER" id="PTHR30026">
    <property type="entry name" value="OUTER MEMBRANE PROTEIN TOLC"/>
    <property type="match status" value="1"/>
</dbReference>
<gene>
    <name evidence="9" type="ORF">BACOVA_02582</name>
</gene>
<reference evidence="10" key="2">
    <citation type="submission" date="2007-04" db="EMBL/GenBank/DDBJ databases">
        <title>Draft genome sequence of Bacteroides ovatus (ATCC 8483).</title>
        <authorList>
            <person name="Sudarsanam P."/>
            <person name="Ley R."/>
            <person name="Guruge J."/>
            <person name="Turnbaugh P.J."/>
            <person name="Mahowald M."/>
            <person name="Liep D."/>
            <person name="Gordon J."/>
        </authorList>
    </citation>
    <scope>NUCLEOTIDE SEQUENCE [LARGE SCALE GENOMIC DNA]</scope>
    <source>
        <strain evidence="10">ATCC 8483 / DSM 1896 / JCM 5824 / BCRC 10623 / CCUG 4943 / NCTC 11153</strain>
    </source>
</reference>
<keyword evidence="7" id="KW-0998">Cell outer membrane</keyword>
<dbReference type="PANTHER" id="PTHR30026:SF20">
    <property type="entry name" value="OUTER MEMBRANE PROTEIN TOLC"/>
    <property type="match status" value="1"/>
</dbReference>
<evidence type="ECO:0000256" key="7">
    <source>
        <dbReference type="ARBA" id="ARBA00023237"/>
    </source>
</evidence>
<comment type="subcellular location">
    <subcellularLocation>
        <location evidence="1">Cell outer membrane</location>
    </subcellularLocation>
</comment>
<keyword evidence="6" id="KW-0472">Membrane</keyword>
<comment type="similarity">
    <text evidence="2">Belongs to the outer membrane factor (OMF) (TC 1.B.17) family.</text>
</comment>
<evidence type="ECO:0000256" key="3">
    <source>
        <dbReference type="ARBA" id="ARBA00022448"/>
    </source>
</evidence>
<proteinExistence type="inferred from homology"/>
<dbReference type="Proteomes" id="UP000005475">
    <property type="component" value="Unassembled WGS sequence"/>
</dbReference>
<evidence type="ECO:0000256" key="5">
    <source>
        <dbReference type="ARBA" id="ARBA00022692"/>
    </source>
</evidence>
<keyword evidence="8" id="KW-0732">Signal</keyword>
<dbReference type="GO" id="GO:0009279">
    <property type="term" value="C:cell outer membrane"/>
    <property type="evidence" value="ECO:0007669"/>
    <property type="project" value="UniProtKB-SubCell"/>
</dbReference>
<comment type="caution">
    <text evidence="9">The sequence shown here is derived from an EMBL/GenBank/DDBJ whole genome shotgun (WGS) entry which is preliminary data.</text>
</comment>
<evidence type="ECO:0000256" key="8">
    <source>
        <dbReference type="SAM" id="SignalP"/>
    </source>
</evidence>
<dbReference type="Gene3D" id="1.20.1600.10">
    <property type="entry name" value="Outer membrane efflux proteins (OEP)"/>
    <property type="match status" value="1"/>
</dbReference>
<feature type="chain" id="PRO_5042911454" evidence="8">
    <location>
        <begin position="30"/>
        <end position="499"/>
    </location>
</feature>
<dbReference type="SUPFAM" id="SSF56954">
    <property type="entry name" value="Outer membrane efflux proteins (OEP)"/>
    <property type="match status" value="1"/>
</dbReference>